<accession>A0ABT2VY35</accession>
<name>A0ABT2VY35_9FLAO</name>
<reference evidence="2" key="1">
    <citation type="submission" date="2023-07" db="EMBL/GenBank/DDBJ databases">
        <title>Chryseobacterium sp. GMJ5 Genome sequencing and assembly.</title>
        <authorList>
            <person name="Jung Y."/>
        </authorList>
    </citation>
    <scope>NUCLEOTIDE SEQUENCE [LARGE SCALE GENOMIC DNA]</scope>
    <source>
        <strain evidence="2">GMJ5</strain>
    </source>
</reference>
<gene>
    <name evidence="1" type="ORF">N0B16_10295</name>
</gene>
<keyword evidence="2" id="KW-1185">Reference proteome</keyword>
<sequence>MPALQFCPSIAICSSAMRDVSVFVAKYLIDWKFSVSSYGGGA</sequence>
<dbReference type="RefSeq" id="WP_262990811.1">
    <property type="nucleotide sequence ID" value="NZ_JAOTEN010000003.1"/>
</dbReference>
<comment type="caution">
    <text evidence="1">The sequence shown here is derived from an EMBL/GenBank/DDBJ whole genome shotgun (WGS) entry which is preliminary data.</text>
</comment>
<protein>
    <submittedName>
        <fullName evidence="1">Uncharacterized protein</fullName>
    </submittedName>
</protein>
<dbReference type="EMBL" id="JAOTEN010000003">
    <property type="protein sequence ID" value="MCU7614826.1"/>
    <property type="molecule type" value="Genomic_DNA"/>
</dbReference>
<proteinExistence type="predicted"/>
<evidence type="ECO:0000313" key="1">
    <source>
        <dbReference type="EMBL" id="MCU7614826.1"/>
    </source>
</evidence>
<organism evidence="1 2">
    <name type="scientific">Chryseobacterium gilvum</name>
    <dbReference type="NCBI Taxonomy" id="2976534"/>
    <lineage>
        <taxon>Bacteria</taxon>
        <taxon>Pseudomonadati</taxon>
        <taxon>Bacteroidota</taxon>
        <taxon>Flavobacteriia</taxon>
        <taxon>Flavobacteriales</taxon>
        <taxon>Weeksellaceae</taxon>
        <taxon>Chryseobacterium group</taxon>
        <taxon>Chryseobacterium</taxon>
    </lineage>
</organism>
<dbReference type="Proteomes" id="UP001208114">
    <property type="component" value="Unassembled WGS sequence"/>
</dbReference>
<evidence type="ECO:0000313" key="2">
    <source>
        <dbReference type="Proteomes" id="UP001208114"/>
    </source>
</evidence>